<proteinExistence type="predicted"/>
<evidence type="ECO:0000313" key="2">
    <source>
        <dbReference type="Proteomes" id="UP000295765"/>
    </source>
</evidence>
<dbReference type="AlphaFoldDB" id="A0A4R2L8H9"/>
<dbReference type="InterPro" id="IPR016155">
    <property type="entry name" value="Mopterin_synth/thiamin_S_b"/>
</dbReference>
<keyword evidence="2" id="KW-1185">Reference proteome</keyword>
<dbReference type="EMBL" id="SLWY01000014">
    <property type="protein sequence ID" value="TCO80386.1"/>
    <property type="molecule type" value="Genomic_DNA"/>
</dbReference>
<dbReference type="InterPro" id="IPR003749">
    <property type="entry name" value="ThiS/MoaD-like"/>
</dbReference>
<reference evidence="1 2" key="1">
    <citation type="submission" date="2019-03" db="EMBL/GenBank/DDBJ databases">
        <title>Genomic Encyclopedia of Type Strains, Phase IV (KMG-IV): sequencing the most valuable type-strain genomes for metagenomic binning, comparative biology and taxonomic classification.</title>
        <authorList>
            <person name="Goeker M."/>
        </authorList>
    </citation>
    <scope>NUCLEOTIDE SEQUENCE [LARGE SCALE GENOMIC DNA]</scope>
    <source>
        <strain evidence="1 2">DSM 25287</strain>
    </source>
</reference>
<organism evidence="1 2">
    <name type="scientific">Plasticicumulans lactativorans</name>
    <dbReference type="NCBI Taxonomy" id="1133106"/>
    <lineage>
        <taxon>Bacteria</taxon>
        <taxon>Pseudomonadati</taxon>
        <taxon>Pseudomonadota</taxon>
        <taxon>Gammaproteobacteria</taxon>
        <taxon>Candidatus Competibacteraceae</taxon>
        <taxon>Plasticicumulans</taxon>
    </lineage>
</organism>
<accession>A0A4R2L8H9</accession>
<dbReference type="Gene3D" id="3.10.20.30">
    <property type="match status" value="1"/>
</dbReference>
<evidence type="ECO:0000313" key="1">
    <source>
        <dbReference type="EMBL" id="TCO80386.1"/>
    </source>
</evidence>
<name>A0A4R2L8H9_9GAMM</name>
<dbReference type="OrthoDB" id="7860782at2"/>
<dbReference type="InterPro" id="IPR012675">
    <property type="entry name" value="Beta-grasp_dom_sf"/>
</dbReference>
<protein>
    <submittedName>
        <fullName evidence="1">Sulfur carrier protein ThiS</fullName>
    </submittedName>
</protein>
<dbReference type="Pfam" id="PF02597">
    <property type="entry name" value="ThiS"/>
    <property type="match status" value="1"/>
</dbReference>
<dbReference type="SUPFAM" id="SSF54285">
    <property type="entry name" value="MoaD/ThiS"/>
    <property type="match status" value="1"/>
</dbReference>
<gene>
    <name evidence="1" type="ORF">EV699_11430</name>
</gene>
<dbReference type="Proteomes" id="UP000295765">
    <property type="component" value="Unassembled WGS sequence"/>
</dbReference>
<comment type="caution">
    <text evidence="1">The sequence shown here is derived from an EMBL/GenBank/DDBJ whole genome shotgun (WGS) entry which is preliminary data.</text>
</comment>
<sequence length="83" mass="8622">MRVTVKLYATLGAWLPPGAVRNVAPFELPDGSSVAEAIERLGVPPGQVHLVLVNGQFVAPEARAGRRLAADDALALWPPVAGG</sequence>